<dbReference type="PANTHER" id="PTHR22770:SF47">
    <property type="entry name" value="E3 UBIQUITIN-PROTEIN LIGASE RNF216"/>
    <property type="match status" value="1"/>
</dbReference>
<dbReference type="InterPro" id="IPR044066">
    <property type="entry name" value="TRIAD_supradom"/>
</dbReference>
<dbReference type="GO" id="GO:0008270">
    <property type="term" value="F:zinc ion binding"/>
    <property type="evidence" value="ECO:0007669"/>
    <property type="project" value="UniProtKB-KW"/>
</dbReference>
<dbReference type="InterPro" id="IPR051628">
    <property type="entry name" value="LUBAC_E3_Ligases"/>
</dbReference>
<keyword evidence="4" id="KW-0677">Repeat</keyword>
<protein>
    <submittedName>
        <fullName evidence="9">Zinc finger, RING/FYVE/PHD-type</fullName>
    </submittedName>
</protein>
<keyword evidence="3" id="KW-0479">Metal-binding</keyword>
<dbReference type="Proteomes" id="UP000325440">
    <property type="component" value="Unassembled WGS sequence"/>
</dbReference>
<dbReference type="EMBL" id="CABPRJ010001511">
    <property type="protein sequence ID" value="VVC38867.1"/>
    <property type="molecule type" value="Genomic_DNA"/>
</dbReference>
<dbReference type="Gene3D" id="1.20.120.1750">
    <property type="match status" value="1"/>
</dbReference>
<dbReference type="CDD" id="cd20353">
    <property type="entry name" value="Rcat_RBR_RNF216"/>
    <property type="match status" value="1"/>
</dbReference>
<evidence type="ECO:0000256" key="6">
    <source>
        <dbReference type="ARBA" id="ARBA00022786"/>
    </source>
</evidence>
<comment type="pathway">
    <text evidence="1">Protein modification; protein ubiquitination.</text>
</comment>
<keyword evidence="7" id="KW-0862">Zinc</keyword>
<dbReference type="PANTHER" id="PTHR22770">
    <property type="entry name" value="UBIQUITIN CONJUGATING ENZYME 7 INTERACTING PROTEIN-RELATED"/>
    <property type="match status" value="1"/>
</dbReference>
<proteinExistence type="predicted"/>
<reference evidence="9 10" key="1">
    <citation type="submission" date="2019-08" db="EMBL/GenBank/DDBJ databases">
        <authorList>
            <person name="Alioto T."/>
            <person name="Alioto T."/>
            <person name="Gomez Garrido J."/>
        </authorList>
    </citation>
    <scope>NUCLEOTIDE SEQUENCE [LARGE SCALE GENOMIC DNA]</scope>
</reference>
<dbReference type="Pfam" id="PF26200">
    <property type="entry name" value="Rcat_RNF216"/>
    <property type="match status" value="1"/>
</dbReference>
<feature type="domain" description="RING-type" evidence="8">
    <location>
        <begin position="288"/>
        <end position="494"/>
    </location>
</feature>
<evidence type="ECO:0000259" key="8">
    <source>
        <dbReference type="PROSITE" id="PS51873"/>
    </source>
</evidence>
<name>A0A5E4N8P1_9HEMI</name>
<sequence length="590" mass="68720">MELQEPEPSTVFYKYPKFKYYGWETIYVEHQKQYLKLIDKYPDVNRLYLLMYLDFYKFDLVLTDLRMAKQYHKEDEEELQIIDVLKKSLKKADPVFLELAGEWFKHESPNALKEFIESILTGKKSKYPKLSTYNDNIETLNLLKSLTINFETTQFLKICPDPMDYILKAKTHLCYKFNGDKLTYLYDKFYRLPVPLIQAEFFVKHFHLLETVDALEDMMLDEEKYPESSENARSQLASGMMIYLSGMDDIDLLKEIAFVENKEAVEYHMSTEASMRLIELEEAKMANLIYICECCYETELLISEVYCCPKGHSFCLKCIETIVESQVTLKKLEIKCLTECTENLNLEMIKNIVNDKLCERIVSLEQTKEIDAANIENLESCTFCNFVASVPQDLKVFTCLNPKCGKELCRSCKKENHLPLSCYENIQTPEVVIRTRIENKMSEVLIRNCPVCKNRFLKDSGCNKIVCPCGTSICYICKKIITPIYEHFYHNRIMPNKCPLFTDENVVHVAVVEAAARLIIDEMRVTNPNLLIRVNMNKLLPKIKPPQPRRRGDEISVSIDNEVIAKILGENVQKINSLKDMRTLESTSNQ</sequence>
<gene>
    <name evidence="9" type="ORF">CINCED_3A011146</name>
</gene>
<evidence type="ECO:0000256" key="2">
    <source>
        <dbReference type="ARBA" id="ARBA00022679"/>
    </source>
</evidence>
<keyword evidence="10" id="KW-1185">Reference proteome</keyword>
<accession>A0A5E4N8P1</accession>
<keyword evidence="2" id="KW-0808">Transferase</keyword>
<dbReference type="InterPro" id="IPR047546">
    <property type="entry name" value="Rcat_RBR_RNF216"/>
</dbReference>
<dbReference type="GO" id="GO:0016740">
    <property type="term" value="F:transferase activity"/>
    <property type="evidence" value="ECO:0007669"/>
    <property type="project" value="UniProtKB-KW"/>
</dbReference>
<dbReference type="AlphaFoldDB" id="A0A5E4N8P1"/>
<evidence type="ECO:0000256" key="4">
    <source>
        <dbReference type="ARBA" id="ARBA00022737"/>
    </source>
</evidence>
<dbReference type="CDD" id="cd20339">
    <property type="entry name" value="BRcat_RBR_RNF216"/>
    <property type="match status" value="1"/>
</dbReference>
<evidence type="ECO:0000256" key="7">
    <source>
        <dbReference type="ARBA" id="ARBA00022833"/>
    </source>
</evidence>
<evidence type="ECO:0000256" key="5">
    <source>
        <dbReference type="ARBA" id="ARBA00022771"/>
    </source>
</evidence>
<evidence type="ECO:0000256" key="1">
    <source>
        <dbReference type="ARBA" id="ARBA00004906"/>
    </source>
</evidence>
<dbReference type="PROSITE" id="PS51873">
    <property type="entry name" value="TRIAD"/>
    <property type="match status" value="1"/>
</dbReference>
<keyword evidence="6" id="KW-0833">Ubl conjugation pathway</keyword>
<organism evidence="9 10">
    <name type="scientific">Cinara cedri</name>
    <dbReference type="NCBI Taxonomy" id="506608"/>
    <lineage>
        <taxon>Eukaryota</taxon>
        <taxon>Metazoa</taxon>
        <taxon>Ecdysozoa</taxon>
        <taxon>Arthropoda</taxon>
        <taxon>Hexapoda</taxon>
        <taxon>Insecta</taxon>
        <taxon>Pterygota</taxon>
        <taxon>Neoptera</taxon>
        <taxon>Paraneoptera</taxon>
        <taxon>Hemiptera</taxon>
        <taxon>Sternorrhyncha</taxon>
        <taxon>Aphidomorpha</taxon>
        <taxon>Aphidoidea</taxon>
        <taxon>Aphididae</taxon>
        <taxon>Lachninae</taxon>
        <taxon>Cinara</taxon>
    </lineage>
</organism>
<dbReference type="InterPro" id="IPR047545">
    <property type="entry name" value="BRcat_RBR_RNF216"/>
</dbReference>
<dbReference type="SUPFAM" id="SSF57850">
    <property type="entry name" value="RING/U-box"/>
    <property type="match status" value="2"/>
</dbReference>
<dbReference type="OrthoDB" id="10009520at2759"/>
<evidence type="ECO:0000256" key="3">
    <source>
        <dbReference type="ARBA" id="ARBA00022723"/>
    </source>
</evidence>
<keyword evidence="5" id="KW-0863">Zinc-finger</keyword>
<evidence type="ECO:0000313" key="10">
    <source>
        <dbReference type="Proteomes" id="UP000325440"/>
    </source>
</evidence>
<evidence type="ECO:0000313" key="9">
    <source>
        <dbReference type="EMBL" id="VVC38867.1"/>
    </source>
</evidence>